<keyword evidence="1" id="KW-0812">Transmembrane</keyword>
<dbReference type="AlphaFoldDB" id="A0AA89BCS6"/>
<evidence type="ECO:0008006" key="4">
    <source>
        <dbReference type="Google" id="ProtNLM"/>
    </source>
</evidence>
<evidence type="ECO:0000313" key="3">
    <source>
        <dbReference type="Proteomes" id="UP001188597"/>
    </source>
</evidence>
<keyword evidence="3" id="KW-1185">Reference proteome</keyword>
<protein>
    <recommendedName>
        <fullName evidence="4">RING-type E3 ubiquitin transferase</fullName>
    </recommendedName>
</protein>
<organism evidence="2 3">
    <name type="scientific">Escallonia herrerae</name>
    <dbReference type="NCBI Taxonomy" id="1293975"/>
    <lineage>
        <taxon>Eukaryota</taxon>
        <taxon>Viridiplantae</taxon>
        <taxon>Streptophyta</taxon>
        <taxon>Embryophyta</taxon>
        <taxon>Tracheophyta</taxon>
        <taxon>Spermatophyta</taxon>
        <taxon>Magnoliopsida</taxon>
        <taxon>eudicotyledons</taxon>
        <taxon>Gunneridae</taxon>
        <taxon>Pentapetalae</taxon>
        <taxon>asterids</taxon>
        <taxon>campanulids</taxon>
        <taxon>Escalloniales</taxon>
        <taxon>Escalloniaceae</taxon>
        <taxon>Escallonia</taxon>
    </lineage>
</organism>
<feature type="transmembrane region" description="Helical" evidence="1">
    <location>
        <begin position="211"/>
        <end position="231"/>
    </location>
</feature>
<evidence type="ECO:0000313" key="2">
    <source>
        <dbReference type="EMBL" id="KAK3028111.1"/>
    </source>
</evidence>
<comment type="caution">
    <text evidence="2">The sequence shown here is derived from an EMBL/GenBank/DDBJ whole genome shotgun (WGS) entry which is preliminary data.</text>
</comment>
<evidence type="ECO:0000256" key="1">
    <source>
        <dbReference type="SAM" id="Phobius"/>
    </source>
</evidence>
<keyword evidence="1" id="KW-1133">Transmembrane helix</keyword>
<feature type="transmembrane region" description="Helical" evidence="1">
    <location>
        <begin position="188"/>
        <end position="205"/>
    </location>
</feature>
<dbReference type="InterPro" id="IPR038896">
    <property type="entry name" value="RNF170"/>
</dbReference>
<dbReference type="GO" id="GO:0061630">
    <property type="term" value="F:ubiquitin protein ligase activity"/>
    <property type="evidence" value="ECO:0007669"/>
    <property type="project" value="InterPro"/>
</dbReference>
<keyword evidence="1" id="KW-0472">Membrane</keyword>
<dbReference type="PANTHER" id="PTHR22894">
    <property type="entry name" value="RING-TYPE DOMAIN-CONTAINING PROTEIN"/>
    <property type="match status" value="1"/>
</dbReference>
<gene>
    <name evidence="2" type="ORF">RJ639_039805</name>
</gene>
<proteinExistence type="predicted"/>
<reference evidence="2" key="1">
    <citation type="submission" date="2022-12" db="EMBL/GenBank/DDBJ databases">
        <title>Draft genome assemblies for two species of Escallonia (Escalloniales).</title>
        <authorList>
            <person name="Chanderbali A."/>
            <person name="Dervinis C."/>
            <person name="Anghel I."/>
            <person name="Soltis D."/>
            <person name="Soltis P."/>
            <person name="Zapata F."/>
        </authorList>
    </citation>
    <scope>NUCLEOTIDE SEQUENCE</scope>
    <source>
        <strain evidence="2">UCBG64.0493</strain>
        <tissue evidence="2">Leaf</tissue>
    </source>
</reference>
<name>A0AA89BCS6_9ASTE</name>
<dbReference type="EMBL" id="JAVXUP010000428">
    <property type="protein sequence ID" value="KAK3028111.1"/>
    <property type="molecule type" value="Genomic_DNA"/>
</dbReference>
<sequence>MAGPRRTIGVRYATATSTSPANPIAPTGFAWILISDDATLCMKSDKMGGICMRSKVRLFRSNCILQFWNHGPAFQPCTCPLCCRQITLLVSSDASSRLRNDSEVSEILGKVEAYNRRFGLRTNGLSQRLQDLPFLLRWLLREMLNPQRSLPLVVKARVFLAVKYITQQDIIPEGILLAVAFISKLERFGYNFLSTVFSTAIFGIIGLLDDLVIVLVCFFHVAALYRSVLLYRHGGS</sequence>
<dbReference type="PANTHER" id="PTHR22894:SF5">
    <property type="entry name" value="RING-TYPE DOMAIN-CONTAINING PROTEIN"/>
    <property type="match status" value="1"/>
</dbReference>
<accession>A0AA89BCS6</accession>
<dbReference type="Proteomes" id="UP001188597">
    <property type="component" value="Unassembled WGS sequence"/>
</dbReference>